<evidence type="ECO:0000256" key="3">
    <source>
        <dbReference type="RuleBase" id="RU004508"/>
    </source>
</evidence>
<keyword evidence="1 3" id="KW-0663">Pyridoxal phosphate</keyword>
<name>A0ABV7B7X2_9GAMM</name>
<gene>
    <name evidence="4" type="ORF">ACFODV_16245</name>
</gene>
<dbReference type="Gene3D" id="3.40.640.10">
    <property type="entry name" value="Type I PLP-dependent aspartate aminotransferase-like (Major domain)"/>
    <property type="match status" value="1"/>
</dbReference>
<dbReference type="PIRSF" id="PIRSF000390">
    <property type="entry name" value="PLP_StrS"/>
    <property type="match status" value="1"/>
</dbReference>
<organism evidence="4 5">
    <name type="scientific">Halomonas tibetensis</name>
    <dbReference type="NCBI Taxonomy" id="2259590"/>
    <lineage>
        <taxon>Bacteria</taxon>
        <taxon>Pseudomonadati</taxon>
        <taxon>Pseudomonadota</taxon>
        <taxon>Gammaproteobacteria</taxon>
        <taxon>Oceanospirillales</taxon>
        <taxon>Halomonadaceae</taxon>
        <taxon>Halomonas</taxon>
    </lineage>
</organism>
<keyword evidence="4" id="KW-0808">Transferase</keyword>
<dbReference type="GO" id="GO:0008483">
    <property type="term" value="F:transaminase activity"/>
    <property type="evidence" value="ECO:0007669"/>
    <property type="project" value="UniProtKB-KW"/>
</dbReference>
<dbReference type="Pfam" id="PF01041">
    <property type="entry name" value="DegT_DnrJ_EryC1"/>
    <property type="match status" value="1"/>
</dbReference>
<evidence type="ECO:0000256" key="1">
    <source>
        <dbReference type="ARBA" id="ARBA00022898"/>
    </source>
</evidence>
<dbReference type="Gene3D" id="3.90.1150.10">
    <property type="entry name" value="Aspartate Aminotransferase, domain 1"/>
    <property type="match status" value="1"/>
</dbReference>
<evidence type="ECO:0000256" key="2">
    <source>
        <dbReference type="ARBA" id="ARBA00037999"/>
    </source>
</evidence>
<comment type="caution">
    <text evidence="4">The sequence shown here is derived from an EMBL/GenBank/DDBJ whole genome shotgun (WGS) entry which is preliminary data.</text>
</comment>
<dbReference type="PANTHER" id="PTHR30244">
    <property type="entry name" value="TRANSAMINASE"/>
    <property type="match status" value="1"/>
</dbReference>
<sequence>MLNGPFSSWPSFTEEEVQAVQRVLLSNKVNYWTGKEGRQFEREFAAFADTEYAIAVSNGTNALDLALKGLGIGEGKGRGRDEVIVTSRTFMASASSIVTAGAVPVFADVDRDSQNITAATVAEKITPNTRAIIAVHLAGWPCEMGELMVLAEQHGLYVIEDCAQAHGATYRGRSVGSIGHVGCWSFCQDKIMSTGGEGGMVTTNDEALWRNMWAYKDHGKSWEAVYEREHPPGFRWVHESFGTNWRMTEMQAAIGRIQLARMPAWKAARQANAQRIWDAASECQGLRVPEFRCSTQCDNQCDSQCAKRSGCEHAAYKCYVFVEPEQLAEGWDRDRIQAEIVARGVPCYSGSCSEVYLEKAFDRTGWRPETPLPVARELGETSLMFLCHPTLTEAEIDKTCRVVKEVMGEATGTA</sequence>
<evidence type="ECO:0000313" key="4">
    <source>
        <dbReference type="EMBL" id="MFC2993572.1"/>
    </source>
</evidence>
<proteinExistence type="inferred from homology"/>
<dbReference type="Proteomes" id="UP001595386">
    <property type="component" value="Unassembled WGS sequence"/>
</dbReference>
<comment type="similarity">
    <text evidence="2 3">Belongs to the DegT/DnrJ/EryC1 family.</text>
</comment>
<dbReference type="PANTHER" id="PTHR30244:SF34">
    <property type="entry name" value="DTDP-4-AMINO-4,6-DIDEOXYGALACTOSE TRANSAMINASE"/>
    <property type="match status" value="1"/>
</dbReference>
<reference evidence="5" key="1">
    <citation type="journal article" date="2019" name="Int. J. Syst. Evol. Microbiol.">
        <title>The Global Catalogue of Microorganisms (GCM) 10K type strain sequencing project: providing services to taxonomists for standard genome sequencing and annotation.</title>
        <authorList>
            <consortium name="The Broad Institute Genomics Platform"/>
            <consortium name="The Broad Institute Genome Sequencing Center for Infectious Disease"/>
            <person name="Wu L."/>
            <person name="Ma J."/>
        </authorList>
    </citation>
    <scope>NUCLEOTIDE SEQUENCE [LARGE SCALE GENOMIC DNA]</scope>
    <source>
        <strain evidence="5">KCTC 52660</strain>
    </source>
</reference>
<keyword evidence="4" id="KW-0032">Aminotransferase</keyword>
<evidence type="ECO:0000313" key="5">
    <source>
        <dbReference type="Proteomes" id="UP001595386"/>
    </source>
</evidence>
<dbReference type="InterPro" id="IPR015421">
    <property type="entry name" value="PyrdxlP-dep_Trfase_major"/>
</dbReference>
<keyword evidence="5" id="KW-1185">Reference proteome</keyword>
<accession>A0ABV7B7X2</accession>
<dbReference type="SUPFAM" id="SSF53383">
    <property type="entry name" value="PLP-dependent transferases"/>
    <property type="match status" value="1"/>
</dbReference>
<dbReference type="InterPro" id="IPR015424">
    <property type="entry name" value="PyrdxlP-dep_Trfase"/>
</dbReference>
<dbReference type="RefSeq" id="WP_379761315.1">
    <property type="nucleotide sequence ID" value="NZ_JBHRSQ010000040.1"/>
</dbReference>
<dbReference type="InterPro" id="IPR015422">
    <property type="entry name" value="PyrdxlP-dep_Trfase_small"/>
</dbReference>
<dbReference type="CDD" id="cd00616">
    <property type="entry name" value="AHBA_syn"/>
    <property type="match status" value="1"/>
</dbReference>
<dbReference type="EMBL" id="JBHRSQ010000040">
    <property type="protein sequence ID" value="MFC2993572.1"/>
    <property type="molecule type" value="Genomic_DNA"/>
</dbReference>
<protein>
    <submittedName>
        <fullName evidence="4">DegT/DnrJ/EryC1/StrS family aminotransferase</fullName>
    </submittedName>
</protein>
<dbReference type="InterPro" id="IPR000653">
    <property type="entry name" value="DegT/StrS_aminotransferase"/>
</dbReference>